<comment type="caution">
    <text evidence="2">The sequence shown here is derived from an EMBL/GenBank/DDBJ whole genome shotgun (WGS) entry which is preliminary data.</text>
</comment>
<proteinExistence type="predicted"/>
<accession>A0A8J3TN03</accession>
<dbReference type="AlphaFoldDB" id="A0A8J3TN03"/>
<reference evidence="2" key="1">
    <citation type="submission" date="2021-01" db="EMBL/GenBank/DDBJ databases">
        <title>Whole genome shotgun sequence of Planosporangium mesophilum NBRC 109066.</title>
        <authorList>
            <person name="Komaki H."/>
            <person name="Tamura T."/>
        </authorList>
    </citation>
    <scope>NUCLEOTIDE SEQUENCE</scope>
    <source>
        <strain evidence="2">NBRC 109066</strain>
    </source>
</reference>
<gene>
    <name evidence="2" type="ORF">Pme01_38820</name>
</gene>
<name>A0A8J3TN03_9ACTN</name>
<dbReference type="EMBL" id="BOON01000035">
    <property type="protein sequence ID" value="GII24285.1"/>
    <property type="molecule type" value="Genomic_DNA"/>
</dbReference>
<sequence length="456" mass="51142">MAGFSEEFRQYLPPDEEMIGRVFTKGVITLDANVLLDAYRYASDARAELLRVLHSLGGRLWVSHQVALEFHRNRVSVISGHGDSYREVLKAGHDFRQKYDAELAKQLREFANRVALPDGERTEILRHVTSGLDALSAHLNQLQARHGVSDRFVSDDPVLKQLQHLLDNKVGPPLAPEEEAAVRKEAQRRIEEKIPPGFKDAGKSEGDPCGDYLVWHQSLLEAKARSVPLLFVTRDTKEDWFLRVKGKTVSALPELILEARQVAGVDFVAMTTKTFLVHSQRYLDTAISKTTLDQAEAIRLNSRQRQLKGRLIYLLPEAWNALIQSINVELPLIEDRQAEIETILAHLRKTNQTEGDYYKALLPELRGLRLERLMLEDARRALLRGTVESDDGTIAVEVDSKGTTIAISEQLARLSSEVANKAEMQMFKSKPGKVRAIPGEVPLPGLLDDDQDNGAG</sequence>
<keyword evidence="3" id="KW-1185">Reference proteome</keyword>
<feature type="domain" description="PIN like" evidence="1">
    <location>
        <begin position="27"/>
        <end position="255"/>
    </location>
</feature>
<organism evidence="2 3">
    <name type="scientific">Planosporangium mesophilum</name>
    <dbReference type="NCBI Taxonomy" id="689768"/>
    <lineage>
        <taxon>Bacteria</taxon>
        <taxon>Bacillati</taxon>
        <taxon>Actinomycetota</taxon>
        <taxon>Actinomycetes</taxon>
        <taxon>Micromonosporales</taxon>
        <taxon>Micromonosporaceae</taxon>
        <taxon>Planosporangium</taxon>
    </lineage>
</organism>
<evidence type="ECO:0000259" key="1">
    <source>
        <dbReference type="Pfam" id="PF18476"/>
    </source>
</evidence>
<evidence type="ECO:0000313" key="2">
    <source>
        <dbReference type="EMBL" id="GII24285.1"/>
    </source>
</evidence>
<protein>
    <recommendedName>
        <fullName evidence="1">PIN like domain-containing protein</fullName>
    </recommendedName>
</protein>
<dbReference type="InterPro" id="IPR041578">
    <property type="entry name" value="PIN_8"/>
</dbReference>
<dbReference type="Proteomes" id="UP000599074">
    <property type="component" value="Unassembled WGS sequence"/>
</dbReference>
<dbReference type="Pfam" id="PF18476">
    <property type="entry name" value="PIN_8"/>
    <property type="match status" value="1"/>
</dbReference>
<dbReference type="RefSeq" id="WP_168116603.1">
    <property type="nucleotide sequence ID" value="NZ_BOON01000035.1"/>
</dbReference>
<evidence type="ECO:0000313" key="3">
    <source>
        <dbReference type="Proteomes" id="UP000599074"/>
    </source>
</evidence>